<evidence type="ECO:0008006" key="4">
    <source>
        <dbReference type="Google" id="ProtNLM"/>
    </source>
</evidence>
<dbReference type="AlphaFoldDB" id="A0A1H1LJC4"/>
<name>A0A1H1LJC4_9ACTN</name>
<protein>
    <recommendedName>
        <fullName evidence="4">ANTAR domain-containing protein</fullName>
    </recommendedName>
</protein>
<evidence type="ECO:0000313" key="2">
    <source>
        <dbReference type="EMBL" id="SDR74420.1"/>
    </source>
</evidence>
<dbReference type="RefSeq" id="WP_091409181.1">
    <property type="nucleotide sequence ID" value="NZ_LT629749.1"/>
</dbReference>
<proteinExistence type="predicted"/>
<organism evidence="2 3">
    <name type="scientific">Friedmanniella luteola</name>
    <dbReference type="NCBI Taxonomy" id="546871"/>
    <lineage>
        <taxon>Bacteria</taxon>
        <taxon>Bacillati</taxon>
        <taxon>Actinomycetota</taxon>
        <taxon>Actinomycetes</taxon>
        <taxon>Propionibacteriales</taxon>
        <taxon>Nocardioidaceae</taxon>
        <taxon>Friedmanniella</taxon>
    </lineage>
</organism>
<feature type="compositionally biased region" description="Basic residues" evidence="1">
    <location>
        <begin position="280"/>
        <end position="293"/>
    </location>
</feature>
<evidence type="ECO:0000256" key="1">
    <source>
        <dbReference type="SAM" id="MobiDB-lite"/>
    </source>
</evidence>
<dbReference type="Proteomes" id="UP000199092">
    <property type="component" value="Chromosome I"/>
</dbReference>
<sequence>MQRLADRYLAAVVDGLADEERGRDLLPAVLARACVAVLPVTGAGLGLTEELRVPLGGSDDAVGRAERLQTTLGEGPCLSAIEAGKGLVADAATVAARWPAYHRELVRQTPFRSVASLPLRAAGQPPMGALDLYSDAARMDPSACGPEVQTAIADQISGLLLDAPLVSTEWTDEPVAAWLAGPSVADRMEVWKAVGMLMHSLGETQRESLALVRRYALAHRSTLDAVAVRLTALELEPSDLVPAGGSCPTPPPPLDLGARPRSGGGGQDGLPPGVSSLDARRRRGSAHRSSGRP</sequence>
<dbReference type="Gene3D" id="3.30.450.40">
    <property type="match status" value="1"/>
</dbReference>
<keyword evidence="3" id="KW-1185">Reference proteome</keyword>
<gene>
    <name evidence="2" type="ORF">SAMN04488543_0299</name>
</gene>
<dbReference type="EMBL" id="LT629749">
    <property type="protein sequence ID" value="SDR74420.1"/>
    <property type="molecule type" value="Genomic_DNA"/>
</dbReference>
<evidence type="ECO:0000313" key="3">
    <source>
        <dbReference type="Proteomes" id="UP000199092"/>
    </source>
</evidence>
<dbReference type="SUPFAM" id="SSF55781">
    <property type="entry name" value="GAF domain-like"/>
    <property type="match status" value="1"/>
</dbReference>
<dbReference type="OrthoDB" id="7466251at2"/>
<reference evidence="2 3" key="1">
    <citation type="submission" date="2016-10" db="EMBL/GenBank/DDBJ databases">
        <authorList>
            <person name="de Groot N.N."/>
        </authorList>
    </citation>
    <scope>NUCLEOTIDE SEQUENCE [LARGE SCALE GENOMIC DNA]</scope>
    <source>
        <strain evidence="2 3">DSM 21741</strain>
    </source>
</reference>
<dbReference type="STRING" id="546871.SAMN04488543_0299"/>
<dbReference type="InterPro" id="IPR029016">
    <property type="entry name" value="GAF-like_dom_sf"/>
</dbReference>
<feature type="region of interest" description="Disordered" evidence="1">
    <location>
        <begin position="238"/>
        <end position="293"/>
    </location>
</feature>
<accession>A0A1H1LJC4</accession>